<dbReference type="InterPro" id="IPR026835">
    <property type="entry name" value="YqcG_C"/>
</dbReference>
<organism evidence="2 3">
    <name type="scientific">Roseburia inulinivorans</name>
    <dbReference type="NCBI Taxonomy" id="360807"/>
    <lineage>
        <taxon>Bacteria</taxon>
        <taxon>Bacillati</taxon>
        <taxon>Bacillota</taxon>
        <taxon>Clostridia</taxon>
        <taxon>Lachnospirales</taxon>
        <taxon>Lachnospiraceae</taxon>
        <taxon>Roseburia</taxon>
    </lineage>
</organism>
<accession>A0A174EXV7</accession>
<proteinExistence type="predicted"/>
<name>A0A174EXV7_9FIRM</name>
<dbReference type="AlphaFoldDB" id="A0A174EXV7"/>
<evidence type="ECO:0000313" key="2">
    <source>
        <dbReference type="EMBL" id="CUO42942.1"/>
    </source>
</evidence>
<feature type="domain" description="Toxin YqcG C-terminal" evidence="1">
    <location>
        <begin position="181"/>
        <end position="255"/>
    </location>
</feature>
<sequence>MLALDLIGLIPVIGALKYSDEVGTLFKNAGKVSVVAEGADGVGAVTRHADEAGAWLQGVKAFRYSDETAEAVASGEKLLKESGTIYESFADMMSPEDAKRYLDFLENGSREGLTGAELAGVEKADALLVSRKVEYEDVWDLRNAGDLLESGSGNKPYTNSRPSYGKNQVNEVWENAKDPITGKVYDPSGVEITWDKTKSRNGQWDMGHIPGEKYSEMHQLYMDDVISKDEFLEWYRNPKNYRPELPSTNRSHKYE</sequence>
<dbReference type="Pfam" id="PF14410">
    <property type="entry name" value="GH-E"/>
    <property type="match status" value="1"/>
</dbReference>
<gene>
    <name evidence="2" type="ORF">ERS852392_03138</name>
</gene>
<dbReference type="EMBL" id="CYYR01000029">
    <property type="protein sequence ID" value="CUO42942.1"/>
    <property type="molecule type" value="Genomic_DNA"/>
</dbReference>
<evidence type="ECO:0000313" key="3">
    <source>
        <dbReference type="Proteomes" id="UP000095395"/>
    </source>
</evidence>
<evidence type="ECO:0000259" key="1">
    <source>
        <dbReference type="Pfam" id="PF14410"/>
    </source>
</evidence>
<protein>
    <recommendedName>
        <fullName evidence="1">Toxin YqcG C-terminal domain-containing protein</fullName>
    </recommendedName>
</protein>
<dbReference type="Proteomes" id="UP000095395">
    <property type="component" value="Unassembled WGS sequence"/>
</dbReference>
<reference evidence="2 3" key="1">
    <citation type="submission" date="2015-09" db="EMBL/GenBank/DDBJ databases">
        <authorList>
            <consortium name="Pathogen Informatics"/>
        </authorList>
    </citation>
    <scope>NUCLEOTIDE SEQUENCE [LARGE SCALE GENOMIC DNA]</scope>
    <source>
        <strain evidence="2 3">2789STDY5608835</strain>
    </source>
</reference>